<evidence type="ECO:0000313" key="3">
    <source>
        <dbReference type="Proteomes" id="UP000886998"/>
    </source>
</evidence>
<evidence type="ECO:0000313" key="2">
    <source>
        <dbReference type="EMBL" id="GFY70921.1"/>
    </source>
</evidence>
<evidence type="ECO:0000313" key="1">
    <source>
        <dbReference type="EMBL" id="GFY62934.1"/>
    </source>
</evidence>
<comment type="caution">
    <text evidence="1">The sequence shown here is derived from an EMBL/GenBank/DDBJ whole genome shotgun (WGS) entry which is preliminary data.</text>
</comment>
<organism evidence="1 3">
    <name type="scientific">Trichonephila inaurata madagascariensis</name>
    <dbReference type="NCBI Taxonomy" id="2747483"/>
    <lineage>
        <taxon>Eukaryota</taxon>
        <taxon>Metazoa</taxon>
        <taxon>Ecdysozoa</taxon>
        <taxon>Arthropoda</taxon>
        <taxon>Chelicerata</taxon>
        <taxon>Arachnida</taxon>
        <taxon>Araneae</taxon>
        <taxon>Araneomorphae</taxon>
        <taxon>Entelegynae</taxon>
        <taxon>Araneoidea</taxon>
        <taxon>Nephilidae</taxon>
        <taxon>Trichonephila</taxon>
        <taxon>Trichonephila inaurata</taxon>
    </lineage>
</organism>
<protein>
    <submittedName>
        <fullName evidence="1">Uncharacterized protein</fullName>
    </submittedName>
</protein>
<proteinExistence type="predicted"/>
<reference evidence="1" key="1">
    <citation type="submission" date="2020-08" db="EMBL/GenBank/DDBJ databases">
        <title>Multicomponent nature underlies the extraordinary mechanical properties of spider dragline silk.</title>
        <authorList>
            <person name="Kono N."/>
            <person name="Nakamura H."/>
            <person name="Mori M."/>
            <person name="Yoshida Y."/>
            <person name="Ohtoshi R."/>
            <person name="Malay A.D."/>
            <person name="Moran D.A.P."/>
            <person name="Tomita M."/>
            <person name="Numata K."/>
            <person name="Arakawa K."/>
        </authorList>
    </citation>
    <scope>NUCLEOTIDE SEQUENCE</scope>
</reference>
<name>A0A8X6Y0Y0_9ARAC</name>
<dbReference type="AlphaFoldDB" id="A0A8X6Y0Y0"/>
<sequence>MGPKQGHLLDSFGYTYPCELLSLLCKRRKPTTTKLRHQTSFEELLFRPFPFRREWNISTPHPFSSADDPFNWFPEPVPSLFNDNRTVEEA</sequence>
<gene>
    <name evidence="2" type="ORF">TNIN_260711</name>
    <name evidence="1" type="ORF">TNIN_369641</name>
</gene>
<accession>A0A8X6Y0Y0</accession>
<keyword evidence="3" id="KW-1185">Reference proteome</keyword>
<dbReference type="EMBL" id="BMAV01014497">
    <property type="protein sequence ID" value="GFY62934.1"/>
    <property type="molecule type" value="Genomic_DNA"/>
</dbReference>
<dbReference type="Proteomes" id="UP000886998">
    <property type="component" value="Unassembled WGS sequence"/>
</dbReference>
<dbReference type="EMBL" id="BMAV01018510">
    <property type="protein sequence ID" value="GFY70921.1"/>
    <property type="molecule type" value="Genomic_DNA"/>
</dbReference>